<organism evidence="1">
    <name type="scientific">Chrysotila carterae</name>
    <name type="common">Marine alga</name>
    <name type="synonym">Syracosphaera carterae</name>
    <dbReference type="NCBI Taxonomy" id="13221"/>
    <lineage>
        <taxon>Eukaryota</taxon>
        <taxon>Haptista</taxon>
        <taxon>Haptophyta</taxon>
        <taxon>Prymnesiophyceae</taxon>
        <taxon>Isochrysidales</taxon>
        <taxon>Isochrysidaceae</taxon>
        <taxon>Chrysotila</taxon>
    </lineage>
</organism>
<accession>A0A7S4C4T5</accession>
<sequence>MATAGSLAALGDNWHNGVNNAGNKSFCSYRVGHGVPGYTGFIPVHENITVPDKKGVATRAPLSHGDKPHGDGGILVKPTTTFQADYSITPEDFGVATQPNALWDIKANRPVGDPPFIRRPEYDGERPFLASTSFRAAYNEVGSSQKYPENVTHLGQLRPPNSAPSGKKNPFMETEYMQKSMQIHRARKLVPPSPIPEPERANPDIEGVEFRHEAPTTSYRNDYGRFGMNPVDSLPRDPTEISLRSSTAQQSMGTTKATYHLPGYSGFIPASNRNALAAAQSMCVQPREGTKKIELSTLGQYPQDIPGYGGYRPKTSINDVGPNRNSQLTTTGRFLSSGTNNFEPGDLGLSVSSLAQTAPQKSHYAKKSAIRQDLFSHESGNGAVSDNGRQDADLYFSKTRPFEGRSVSIIKQGHWNQMY</sequence>
<reference evidence="1" key="1">
    <citation type="submission" date="2021-01" db="EMBL/GenBank/DDBJ databases">
        <authorList>
            <person name="Corre E."/>
            <person name="Pelletier E."/>
            <person name="Niang G."/>
            <person name="Scheremetjew M."/>
            <person name="Finn R."/>
            <person name="Kale V."/>
            <person name="Holt S."/>
            <person name="Cochrane G."/>
            <person name="Meng A."/>
            <person name="Brown T."/>
            <person name="Cohen L."/>
        </authorList>
    </citation>
    <scope>NUCLEOTIDE SEQUENCE</scope>
    <source>
        <strain evidence="1">CCMP645</strain>
    </source>
</reference>
<name>A0A7S4C4T5_CHRCT</name>
<proteinExistence type="predicted"/>
<evidence type="ECO:0000313" key="1">
    <source>
        <dbReference type="EMBL" id="CAE0786974.1"/>
    </source>
</evidence>
<dbReference type="AlphaFoldDB" id="A0A7S4C4T5"/>
<protein>
    <submittedName>
        <fullName evidence="1">Uncharacterized protein</fullName>
    </submittedName>
</protein>
<gene>
    <name evidence="1" type="ORF">PCAR00345_LOCUS39682</name>
</gene>
<dbReference type="EMBL" id="HBIZ01064417">
    <property type="protein sequence ID" value="CAE0786974.1"/>
    <property type="molecule type" value="Transcribed_RNA"/>
</dbReference>